<dbReference type="PANTHER" id="PTHR31676">
    <property type="entry name" value="T31J12.3 PROTEIN-RELATED"/>
    <property type="match status" value="1"/>
</dbReference>
<comment type="caution">
    <text evidence="3">The sequence shown here is derived from an EMBL/GenBank/DDBJ whole genome shotgun (WGS) entry which is preliminary data.</text>
</comment>
<dbReference type="InterPro" id="IPR036758">
    <property type="entry name" value="At5g01610-like"/>
</dbReference>
<dbReference type="Gene3D" id="2.30.240.10">
    <property type="entry name" value="At5g01610-like"/>
    <property type="match status" value="1"/>
</dbReference>
<feature type="transmembrane region" description="Helical" evidence="2">
    <location>
        <begin position="264"/>
        <end position="284"/>
    </location>
</feature>
<feature type="region of interest" description="Disordered" evidence="1">
    <location>
        <begin position="1"/>
        <end position="35"/>
    </location>
</feature>
<dbReference type="Proteomes" id="UP001642360">
    <property type="component" value="Unassembled WGS sequence"/>
</dbReference>
<dbReference type="AlphaFoldDB" id="A0ABC8UW76"/>
<evidence type="ECO:0000256" key="2">
    <source>
        <dbReference type="SAM" id="Phobius"/>
    </source>
</evidence>
<keyword evidence="4" id="KW-1185">Reference proteome</keyword>
<organism evidence="3 4">
    <name type="scientific">Ilex paraguariensis</name>
    <name type="common">yerba mate</name>
    <dbReference type="NCBI Taxonomy" id="185542"/>
    <lineage>
        <taxon>Eukaryota</taxon>
        <taxon>Viridiplantae</taxon>
        <taxon>Streptophyta</taxon>
        <taxon>Embryophyta</taxon>
        <taxon>Tracheophyta</taxon>
        <taxon>Spermatophyta</taxon>
        <taxon>Magnoliopsida</taxon>
        <taxon>eudicotyledons</taxon>
        <taxon>Gunneridae</taxon>
        <taxon>Pentapetalae</taxon>
        <taxon>asterids</taxon>
        <taxon>campanulids</taxon>
        <taxon>Aquifoliales</taxon>
        <taxon>Aquifoliaceae</taxon>
        <taxon>Ilex</taxon>
    </lineage>
</organism>
<sequence>MTNDPKNPKPNSGNLDPPWKQTYETDPLDPKPKAAKNPIAQNLRQNLREDINPTHNINCTIGLTESKPSCMTDLSTQAITTQLPFHQEFLLSREDLRQPVVGQINQILDICMAKVFHRMSLKLTIQGDSDERRAFKTQRQEDGFIKVLPTNPRVEDEDTKHSDGSIILVGELEDFAENMSVGVARPNQLKEGGLGGTLLVSYSRRRLKRSIKRKVGNSNTRKDQEDLQEVTVECCPFRPSDVTKSLSLYLSLSRTENMAFSEKLLCVYLFSIVFFFTTILSLSLRTFSISDPNCRFGSTTDVHDLLPQYGFPKGILPKNIKSFYLSSTDNSFTLELTYPCYIQFDELVYYDRNIKGKLTYGKVSDVSGIQARKLFIWVSVTGMDVDDKLGMIEFHVGALSEKLPAKQFETIRDCKNKGCQESHPAVESI</sequence>
<accession>A0ABC8UW76</accession>
<dbReference type="SUPFAM" id="SSF141562">
    <property type="entry name" value="At5g01610-like"/>
    <property type="match status" value="1"/>
</dbReference>
<protein>
    <recommendedName>
        <fullName evidence="5">DUF538 domain-containing protein</fullName>
    </recommendedName>
</protein>
<dbReference type="InterPro" id="IPR007493">
    <property type="entry name" value="DUF538"/>
</dbReference>
<dbReference type="Pfam" id="PF04398">
    <property type="entry name" value="DUF538"/>
    <property type="match status" value="1"/>
</dbReference>
<evidence type="ECO:0008006" key="5">
    <source>
        <dbReference type="Google" id="ProtNLM"/>
    </source>
</evidence>
<reference evidence="3 4" key="1">
    <citation type="submission" date="2024-02" db="EMBL/GenBank/DDBJ databases">
        <authorList>
            <person name="Vignale AGUSTIN F."/>
            <person name="Sosa J E."/>
            <person name="Modenutti C."/>
        </authorList>
    </citation>
    <scope>NUCLEOTIDE SEQUENCE [LARGE SCALE GENOMIC DNA]</scope>
</reference>
<dbReference type="PANTHER" id="PTHR31676:SF96">
    <property type="entry name" value="EXPRESSED PROTEIN"/>
    <property type="match status" value="1"/>
</dbReference>
<keyword evidence="2" id="KW-0472">Membrane</keyword>
<proteinExistence type="predicted"/>
<name>A0ABC8UW76_9AQUA</name>
<feature type="compositionally biased region" description="Polar residues" evidence="1">
    <location>
        <begin position="1"/>
        <end position="14"/>
    </location>
</feature>
<keyword evidence="2" id="KW-1133">Transmembrane helix</keyword>
<gene>
    <name evidence="3" type="ORF">ILEXP_LOCUS55580</name>
</gene>
<keyword evidence="2" id="KW-0812">Transmembrane</keyword>
<evidence type="ECO:0000313" key="3">
    <source>
        <dbReference type="EMBL" id="CAK9185202.1"/>
    </source>
</evidence>
<evidence type="ECO:0000256" key="1">
    <source>
        <dbReference type="SAM" id="MobiDB-lite"/>
    </source>
</evidence>
<dbReference type="EMBL" id="CAUOFW020009224">
    <property type="protein sequence ID" value="CAK9185202.1"/>
    <property type="molecule type" value="Genomic_DNA"/>
</dbReference>
<evidence type="ECO:0000313" key="4">
    <source>
        <dbReference type="Proteomes" id="UP001642360"/>
    </source>
</evidence>